<dbReference type="GeneID" id="6186760"/>
<keyword evidence="3" id="KW-1185">Reference proteome</keyword>
<feature type="compositionally biased region" description="Acidic residues" evidence="1">
    <location>
        <begin position="13"/>
        <end position="24"/>
    </location>
</feature>
<name>B2CRJ1_9VIRU</name>
<evidence type="ECO:0000313" key="3">
    <source>
        <dbReference type="Proteomes" id="UP000008691"/>
    </source>
</evidence>
<dbReference type="Proteomes" id="UP000008691">
    <property type="component" value="Segment"/>
</dbReference>
<evidence type="ECO:0000313" key="2">
    <source>
        <dbReference type="EMBL" id="ACB37248.1"/>
    </source>
</evidence>
<dbReference type="EMBL" id="EU545650">
    <property type="protein sequence ID" value="ACB37248.1"/>
    <property type="molecule type" value="Genomic_DNA"/>
</dbReference>
<feature type="region of interest" description="Disordered" evidence="1">
    <location>
        <begin position="1"/>
        <end position="24"/>
    </location>
</feature>
<dbReference type="OrthoDB" id="11577at10239"/>
<accession>B2CRJ1</accession>
<sequence>MVNKEKSIKDELKEQEEEQEQEEELVTTKVELVEEAKSDELTLPFQRENLTKYIWRLLIIRKVEIRDVILKNSNTPAQVSYIDGWVIDDNNLEQKLIKSISDSQTIPIDLIKEVNKHRKEVYLFSTSQGVYYSLMRSVIPKLKSGAVIVAVAYQQSDYKQPMIVLIHPSQLEALKIQYEALVKAGKIQTQ</sequence>
<protein>
    <submittedName>
        <fullName evidence="2">Uncharacterized protein</fullName>
    </submittedName>
</protein>
<proteinExistence type="predicted"/>
<dbReference type="RefSeq" id="YP_001798532.1">
    <property type="nucleotide sequence ID" value="NC_010537.1"/>
</dbReference>
<feature type="compositionally biased region" description="Basic and acidic residues" evidence="1">
    <location>
        <begin position="1"/>
        <end position="12"/>
    </location>
</feature>
<evidence type="ECO:0000256" key="1">
    <source>
        <dbReference type="SAM" id="MobiDB-lite"/>
    </source>
</evidence>
<dbReference type="KEGG" id="vg:6186760"/>
<organism evidence="2 3">
    <name type="scientific">Betalipothrixvirus uzonense</name>
    <dbReference type="NCBI Taxonomy" id="512792"/>
    <lineage>
        <taxon>Viruses</taxon>
        <taxon>Adnaviria</taxon>
        <taxon>Zilligvirae</taxon>
        <taxon>Taleaviricota</taxon>
        <taxon>Tokiviricetes</taxon>
        <taxon>Ligamenvirales</taxon>
        <taxon>Lipothrixviridae</taxon>
        <taxon>Betalipothrixvirus</taxon>
    </lineage>
</organism>
<reference evidence="2 3" key="1">
    <citation type="journal article" date="2008" name="Res. Microbiol.">
        <title>Viruses in acidic geothermal environments of the Kamchatka Peninsula.</title>
        <authorList>
            <person name="Bize A."/>
            <person name="Peng X."/>
            <person name="Prokofeva M."/>
            <person name="Maclellan K."/>
            <person name="Lucas S."/>
            <person name="Forterre P."/>
            <person name="Garrett R.A."/>
            <person name="Bonch-Osmolovskaya E.A."/>
            <person name="Prangishvili D."/>
        </authorList>
    </citation>
    <scope>NUCLEOTIDE SEQUENCE [LARGE SCALE GENOMIC DNA]</scope>
</reference>